<keyword evidence="5" id="KW-1015">Disulfide bond</keyword>
<gene>
    <name evidence="10" type="primary">LOC108670168</name>
</gene>
<dbReference type="Gene3D" id="2.60.120.970">
    <property type="match status" value="1"/>
</dbReference>
<keyword evidence="9" id="KW-1185">Reference proteome</keyword>
<evidence type="ECO:0000313" key="10">
    <source>
        <dbReference type="RefSeq" id="XP_018013114.1"/>
    </source>
</evidence>
<evidence type="ECO:0000256" key="4">
    <source>
        <dbReference type="ARBA" id="ARBA00023030"/>
    </source>
</evidence>
<dbReference type="InterPro" id="IPR017948">
    <property type="entry name" value="TGFb_CS"/>
</dbReference>
<dbReference type="OrthoDB" id="6516235at2759"/>
<dbReference type="AlphaFoldDB" id="A0A8B7NHK6"/>
<feature type="region of interest" description="Disordered" evidence="7">
    <location>
        <begin position="241"/>
        <end position="264"/>
    </location>
</feature>
<comment type="similarity">
    <text evidence="2 6">Belongs to the TGF-beta family.</text>
</comment>
<feature type="domain" description="TGF-beta family profile" evidence="8">
    <location>
        <begin position="364"/>
        <end position="487"/>
    </location>
</feature>
<evidence type="ECO:0000313" key="9">
    <source>
        <dbReference type="Proteomes" id="UP000694843"/>
    </source>
</evidence>
<dbReference type="KEGG" id="hazt:108670168"/>
<comment type="subcellular location">
    <subcellularLocation>
        <location evidence="1">Secreted</location>
    </subcellularLocation>
</comment>
<dbReference type="InterPro" id="IPR029034">
    <property type="entry name" value="Cystine-knot_cytokine"/>
</dbReference>
<proteinExistence type="inferred from homology"/>
<evidence type="ECO:0000259" key="8">
    <source>
        <dbReference type="PROSITE" id="PS51362"/>
    </source>
</evidence>
<dbReference type="PANTHER" id="PTHR11848">
    <property type="entry name" value="TGF-BETA FAMILY"/>
    <property type="match status" value="1"/>
</dbReference>
<evidence type="ECO:0000256" key="6">
    <source>
        <dbReference type="RuleBase" id="RU000354"/>
    </source>
</evidence>
<keyword evidence="3" id="KW-0964">Secreted</keyword>
<dbReference type="CDD" id="cd19377">
    <property type="entry name" value="TGF_beta_INHA_B_like"/>
    <property type="match status" value="1"/>
</dbReference>
<dbReference type="OMA" id="MAKYFIT"/>
<evidence type="ECO:0000256" key="5">
    <source>
        <dbReference type="ARBA" id="ARBA00023157"/>
    </source>
</evidence>
<dbReference type="Gene3D" id="2.10.90.10">
    <property type="entry name" value="Cystine-knot cytokines"/>
    <property type="match status" value="1"/>
</dbReference>
<dbReference type="SUPFAM" id="SSF57501">
    <property type="entry name" value="Cystine-knot cytokines"/>
    <property type="match status" value="1"/>
</dbReference>
<dbReference type="PANTHER" id="PTHR11848:SF262">
    <property type="entry name" value="LD29161P"/>
    <property type="match status" value="1"/>
</dbReference>
<accession>A0A8B7NHK6</accession>
<keyword evidence="4 6" id="KW-0339">Growth factor</keyword>
<dbReference type="GO" id="GO:0008083">
    <property type="term" value="F:growth factor activity"/>
    <property type="evidence" value="ECO:0007669"/>
    <property type="project" value="UniProtKB-KW"/>
</dbReference>
<evidence type="ECO:0000256" key="3">
    <source>
        <dbReference type="ARBA" id="ARBA00022525"/>
    </source>
</evidence>
<protein>
    <submittedName>
        <fullName evidence="10">Inhibin beta C chain</fullName>
    </submittedName>
</protein>
<dbReference type="SMART" id="SM00204">
    <property type="entry name" value="TGFB"/>
    <property type="match status" value="1"/>
</dbReference>
<organism evidence="9 10">
    <name type="scientific">Hyalella azteca</name>
    <name type="common">Amphipod</name>
    <dbReference type="NCBI Taxonomy" id="294128"/>
    <lineage>
        <taxon>Eukaryota</taxon>
        <taxon>Metazoa</taxon>
        <taxon>Ecdysozoa</taxon>
        <taxon>Arthropoda</taxon>
        <taxon>Crustacea</taxon>
        <taxon>Multicrustacea</taxon>
        <taxon>Malacostraca</taxon>
        <taxon>Eumalacostraca</taxon>
        <taxon>Peracarida</taxon>
        <taxon>Amphipoda</taxon>
        <taxon>Senticaudata</taxon>
        <taxon>Talitrida</taxon>
        <taxon>Talitroidea</taxon>
        <taxon>Hyalellidae</taxon>
        <taxon>Hyalella</taxon>
    </lineage>
</organism>
<evidence type="ECO:0000256" key="7">
    <source>
        <dbReference type="SAM" id="MobiDB-lite"/>
    </source>
</evidence>
<dbReference type="GO" id="GO:0005125">
    <property type="term" value="F:cytokine activity"/>
    <property type="evidence" value="ECO:0007669"/>
    <property type="project" value="TreeGrafter"/>
</dbReference>
<dbReference type="PROSITE" id="PS51362">
    <property type="entry name" value="TGF_BETA_2"/>
    <property type="match status" value="1"/>
</dbReference>
<dbReference type="InterPro" id="IPR015615">
    <property type="entry name" value="TGF-beta-rel"/>
</dbReference>
<feature type="compositionally biased region" description="Basic residues" evidence="7">
    <location>
        <begin position="245"/>
        <end position="256"/>
    </location>
</feature>
<evidence type="ECO:0000256" key="2">
    <source>
        <dbReference type="ARBA" id="ARBA00006656"/>
    </source>
</evidence>
<dbReference type="GO" id="GO:0005615">
    <property type="term" value="C:extracellular space"/>
    <property type="evidence" value="ECO:0007669"/>
    <property type="project" value="TreeGrafter"/>
</dbReference>
<dbReference type="Pfam" id="PF00019">
    <property type="entry name" value="TGF_beta"/>
    <property type="match status" value="1"/>
</dbReference>
<dbReference type="Proteomes" id="UP000694843">
    <property type="component" value="Unplaced"/>
</dbReference>
<dbReference type="PROSITE" id="PS00250">
    <property type="entry name" value="TGF_BETA_1"/>
    <property type="match status" value="1"/>
</dbReference>
<dbReference type="InterPro" id="IPR001839">
    <property type="entry name" value="TGF-b_C"/>
</dbReference>
<dbReference type="GeneID" id="108670168"/>
<reference evidence="10" key="1">
    <citation type="submission" date="2025-08" db="UniProtKB">
        <authorList>
            <consortium name="RefSeq"/>
        </authorList>
    </citation>
    <scope>IDENTIFICATION</scope>
    <source>
        <tissue evidence="10">Whole organism</tissue>
    </source>
</reference>
<evidence type="ECO:0000256" key="1">
    <source>
        <dbReference type="ARBA" id="ARBA00004613"/>
    </source>
</evidence>
<dbReference type="RefSeq" id="XP_018013114.1">
    <property type="nucleotide sequence ID" value="XM_018157625.2"/>
</dbReference>
<name>A0A8B7NHK6_HYAAZ</name>
<sequence length="488" mass="53768">MAVVSPVNTILLSYPHTIEMVLVLALLIPGKASPIVADILRLSQDPNLSLSSLSNRDRSPLSDIRISDVVNHLNDTVTELKAHLLSNNTDQEDDASKCAKCSLRLNGPPELKTEEEKDTVRELRLELVKAQILSKLRLSEPPNVTESLNLPREVISSLPNMEAEIQVQTSPPTETSKVIVADTRVACPRSSPRTATCYHFTLPSGLVSSGASHSSVFFQVPETTSEYQHQQALVSVTKVSSSGNHNHRSRHHHHPRVTSSPQDRVTLTSQLVTRPENGWVSVDVATSLLAPLEPQKPQELRKSLHAKKMKTVKGFPDSVQDISLSENGGIILEIFCRHCKHPRKEVDDFMPFLSVRVTDKVKARSRRSPQDCTAGARGCCRDSLYVSFVELGWHNWIIQPQGFTMYFCKGSCAQPSVAETLEGGNSYVSLLQRILLTDALSPTVRAAVAPCCSAQRSEPLSIMWHESPNTVKLQNLPDMIVTECSCAG</sequence>